<dbReference type="Proteomes" id="UP000582837">
    <property type="component" value="Unassembled WGS sequence"/>
</dbReference>
<evidence type="ECO:0000313" key="2">
    <source>
        <dbReference type="Proteomes" id="UP000582837"/>
    </source>
</evidence>
<gene>
    <name evidence="1" type="ORF">HNQ61_002906</name>
</gene>
<dbReference type="EMBL" id="JACHIA010000007">
    <property type="protein sequence ID" value="MBB6071282.1"/>
    <property type="molecule type" value="Genomic_DNA"/>
</dbReference>
<dbReference type="AlphaFoldDB" id="A0A841GZV4"/>
<proteinExistence type="predicted"/>
<keyword evidence="2" id="KW-1185">Reference proteome</keyword>
<dbReference type="RefSeq" id="WP_170034031.1">
    <property type="nucleotide sequence ID" value="NZ_JABDTL010000001.1"/>
</dbReference>
<comment type="caution">
    <text evidence="1">The sequence shown here is derived from an EMBL/GenBank/DDBJ whole genome shotgun (WGS) entry which is preliminary data.</text>
</comment>
<sequence>MGLPKHVRLQEFYRRLSASPPAQSDDEMFVRYCTLLDQVEDELTGIPYDPSAWMSDGRLYPPQKDRMLRAPAGHVTVFRSRGHLTRLGENGAIEIVRVNGAVEFRKAGSDGRHIHDQSDLPVDDGA</sequence>
<protein>
    <submittedName>
        <fullName evidence="1">Uncharacterized protein</fullName>
    </submittedName>
</protein>
<organism evidence="1 2">
    <name type="scientific">Longimicrobium terrae</name>
    <dbReference type="NCBI Taxonomy" id="1639882"/>
    <lineage>
        <taxon>Bacteria</taxon>
        <taxon>Pseudomonadati</taxon>
        <taxon>Gemmatimonadota</taxon>
        <taxon>Longimicrobiia</taxon>
        <taxon>Longimicrobiales</taxon>
        <taxon>Longimicrobiaceae</taxon>
        <taxon>Longimicrobium</taxon>
    </lineage>
</organism>
<accession>A0A841GZV4</accession>
<reference evidence="1 2" key="1">
    <citation type="submission" date="2020-08" db="EMBL/GenBank/DDBJ databases">
        <title>Genomic Encyclopedia of Type Strains, Phase IV (KMG-IV): sequencing the most valuable type-strain genomes for metagenomic binning, comparative biology and taxonomic classification.</title>
        <authorList>
            <person name="Goeker M."/>
        </authorList>
    </citation>
    <scope>NUCLEOTIDE SEQUENCE [LARGE SCALE GENOMIC DNA]</scope>
    <source>
        <strain evidence="1 2">DSM 29007</strain>
    </source>
</reference>
<evidence type="ECO:0000313" key="1">
    <source>
        <dbReference type="EMBL" id="MBB6071282.1"/>
    </source>
</evidence>
<name>A0A841GZV4_9BACT</name>